<keyword evidence="9" id="KW-1133">Transmembrane helix</keyword>
<accession>S7XHZ4</accession>
<keyword evidence="9" id="KW-0472">Membrane</keyword>
<dbReference type="PANTHER" id="PTHR12040:SF0">
    <property type="entry name" value="HISTONE CHAPERONE ASF1"/>
    <property type="match status" value="1"/>
</dbReference>
<dbReference type="HOGENOM" id="CLU_696710_0_0_1"/>
<feature type="transmembrane region" description="Helical" evidence="9">
    <location>
        <begin position="12"/>
        <end position="35"/>
    </location>
</feature>
<evidence type="ECO:0000256" key="2">
    <source>
        <dbReference type="ARBA" id="ARBA00006051"/>
    </source>
</evidence>
<evidence type="ECO:0000256" key="9">
    <source>
        <dbReference type="SAM" id="Phobius"/>
    </source>
</evidence>
<dbReference type="Gene3D" id="2.60.40.1490">
    <property type="entry name" value="Histone chaperone ASF1-like"/>
    <property type="match status" value="1"/>
</dbReference>
<comment type="caution">
    <text evidence="10">The sequence shown here is derived from an EMBL/GenBank/DDBJ whole genome shotgun (WGS) entry which is preliminary data.</text>
</comment>
<dbReference type="GO" id="GO:0000785">
    <property type="term" value="C:chromatin"/>
    <property type="evidence" value="ECO:0007669"/>
    <property type="project" value="TreeGrafter"/>
</dbReference>
<dbReference type="EMBL" id="ATCN01000634">
    <property type="protein sequence ID" value="EPR78649.1"/>
    <property type="molecule type" value="Genomic_DNA"/>
</dbReference>
<comment type="similarity">
    <text evidence="2">Belongs to the ASF1 family.</text>
</comment>
<evidence type="ECO:0000256" key="1">
    <source>
        <dbReference type="ARBA" id="ARBA00004123"/>
    </source>
</evidence>
<dbReference type="Pfam" id="PF04729">
    <property type="entry name" value="ASF1_hist_chap"/>
    <property type="match status" value="1"/>
</dbReference>
<keyword evidence="11" id="KW-1185">Reference proteome</keyword>
<dbReference type="GO" id="GO:0005634">
    <property type="term" value="C:nucleus"/>
    <property type="evidence" value="ECO:0007669"/>
    <property type="project" value="UniProtKB-SubCell"/>
</dbReference>
<gene>
    <name evidence="10" type="ORF">SLOPH_141</name>
</gene>
<proteinExistence type="inferred from homology"/>
<evidence type="ECO:0000256" key="5">
    <source>
        <dbReference type="ARBA" id="ARBA00023186"/>
    </source>
</evidence>
<dbReference type="SUPFAM" id="SSF101546">
    <property type="entry name" value="ASF1-like"/>
    <property type="match status" value="1"/>
</dbReference>
<dbReference type="Proteomes" id="UP000014978">
    <property type="component" value="Unassembled WGS sequence"/>
</dbReference>
<dbReference type="OrthoDB" id="29755at2759"/>
<comment type="subcellular location">
    <subcellularLocation>
        <location evidence="1">Nucleus</location>
    </subcellularLocation>
</comment>
<keyword evidence="6" id="KW-0539">Nucleus</keyword>
<evidence type="ECO:0000313" key="11">
    <source>
        <dbReference type="Proteomes" id="UP000014978"/>
    </source>
</evidence>
<keyword evidence="4" id="KW-0804">Transcription</keyword>
<feature type="region of interest" description="Disordered" evidence="8">
    <location>
        <begin position="357"/>
        <end position="396"/>
    </location>
</feature>
<evidence type="ECO:0000313" key="10">
    <source>
        <dbReference type="EMBL" id="EPR78649.1"/>
    </source>
</evidence>
<feature type="compositionally biased region" description="Basic and acidic residues" evidence="8">
    <location>
        <begin position="376"/>
        <end position="390"/>
    </location>
</feature>
<evidence type="ECO:0000256" key="4">
    <source>
        <dbReference type="ARBA" id="ARBA00023163"/>
    </source>
</evidence>
<keyword evidence="9" id="KW-0812">Transmembrane</keyword>
<dbReference type="InParanoid" id="S7XHZ4"/>
<sequence length="396" mass="46928">MLFLLLHFALYLFFRCYFIFLFIFIYFLFSFTFYFFPFILYLLYVYIFSFPFLFSLFLYPMEPLFIRSITPSKFKYLLSDPMTFNIVMDCKEQVDDVEIEVIYGVISETEEFDQKLFCGEVGPFPVGRICFDIDVDPVNIREIPEKHLFGVTSLLVNLKYKNQIFSKVGYFVNVEYPGVPNEELVMDEVIMEDDYTIEGGSDAEEEEDGDMEEMGEFVEKDDDEEELVEEENKDEKDGENVRGYKEISEQMKEEGLVESKFEKDNYFVEEEKSKDEEVHSSSFEEVQEELEKEVDKKYGEDEKDVTEEDKLVINNYIFNMKKIQAELSDPPIITSFQINWTGEEITECEEFEEICEEDNQVEYDENMDEKDEDDGEKEKAKVKIEDDASVKKMKNQ</sequence>
<dbReference type="OMA" id="VEYDENM"/>
<evidence type="ECO:0000256" key="7">
    <source>
        <dbReference type="ARBA" id="ARBA00032776"/>
    </source>
</evidence>
<feature type="compositionally biased region" description="Acidic residues" evidence="8">
    <location>
        <begin position="220"/>
        <end position="232"/>
    </location>
</feature>
<name>S7XHZ4_SPRLO</name>
<feature type="compositionally biased region" description="Acidic residues" evidence="8">
    <location>
        <begin position="357"/>
        <end position="375"/>
    </location>
</feature>
<feature type="region of interest" description="Disordered" evidence="8">
    <location>
        <begin position="220"/>
        <end position="240"/>
    </location>
</feature>
<reference evidence="11" key="1">
    <citation type="journal article" date="2013" name="PLoS Genet.">
        <title>The genome of Spraguea lophii and the basis of host-microsporidian interactions.</title>
        <authorList>
            <person name="Campbell S.E."/>
            <person name="Williams T.A."/>
            <person name="Yousuf A."/>
            <person name="Soanes D.M."/>
            <person name="Paszkiewicz K.H."/>
            <person name="Williams B.A.P."/>
        </authorList>
    </citation>
    <scope>NUCLEOTIDE SEQUENCE [LARGE SCALE GENOMIC DNA]</scope>
    <source>
        <strain evidence="11">42_110</strain>
    </source>
</reference>
<organism evidence="10 11">
    <name type="scientific">Spraguea lophii (strain 42_110)</name>
    <name type="common">Microsporidian parasite</name>
    <dbReference type="NCBI Taxonomy" id="1358809"/>
    <lineage>
        <taxon>Eukaryota</taxon>
        <taxon>Fungi</taxon>
        <taxon>Fungi incertae sedis</taxon>
        <taxon>Microsporidia</taxon>
        <taxon>Spragueidae</taxon>
        <taxon>Spraguea</taxon>
    </lineage>
</organism>
<dbReference type="AlphaFoldDB" id="S7XHZ4"/>
<dbReference type="InterPro" id="IPR006818">
    <property type="entry name" value="ASF1-like"/>
</dbReference>
<protein>
    <recommendedName>
        <fullName evidence="7">Anti-silencing function protein 1</fullName>
    </recommendedName>
</protein>
<evidence type="ECO:0000256" key="8">
    <source>
        <dbReference type="SAM" id="MobiDB-lite"/>
    </source>
</evidence>
<dbReference type="VEuPathDB" id="MicrosporidiaDB:SLOPH_141"/>
<dbReference type="STRING" id="1358809.S7XHZ4"/>
<dbReference type="GO" id="GO:0042393">
    <property type="term" value="F:histone binding"/>
    <property type="evidence" value="ECO:0007669"/>
    <property type="project" value="TreeGrafter"/>
</dbReference>
<dbReference type="GO" id="GO:0006335">
    <property type="term" value="P:DNA replication-dependent chromatin assembly"/>
    <property type="evidence" value="ECO:0007669"/>
    <property type="project" value="TreeGrafter"/>
</dbReference>
<feature type="region of interest" description="Disordered" evidence="8">
    <location>
        <begin position="271"/>
        <end position="304"/>
    </location>
</feature>
<dbReference type="PANTHER" id="PTHR12040">
    <property type="entry name" value="ANTI-SILENCING PROTEIN 1"/>
    <property type="match status" value="1"/>
</dbReference>
<keyword evidence="5" id="KW-0143">Chaperone</keyword>
<dbReference type="InterPro" id="IPR036747">
    <property type="entry name" value="ASF1-like_sf"/>
</dbReference>
<keyword evidence="3" id="KW-0805">Transcription regulation</keyword>
<feature type="transmembrane region" description="Helical" evidence="9">
    <location>
        <begin position="41"/>
        <end position="59"/>
    </location>
</feature>
<evidence type="ECO:0000256" key="6">
    <source>
        <dbReference type="ARBA" id="ARBA00023242"/>
    </source>
</evidence>
<evidence type="ECO:0000256" key="3">
    <source>
        <dbReference type="ARBA" id="ARBA00023015"/>
    </source>
</evidence>